<evidence type="ECO:0000313" key="2">
    <source>
        <dbReference type="Proteomes" id="UP000050514"/>
    </source>
</evidence>
<accession>A0A0P6X2I8</accession>
<gene>
    <name evidence="1" type="ORF">AC812_13765</name>
</gene>
<organism evidence="1 2">
    <name type="scientific">Bellilinea caldifistulae</name>
    <dbReference type="NCBI Taxonomy" id="360411"/>
    <lineage>
        <taxon>Bacteria</taxon>
        <taxon>Bacillati</taxon>
        <taxon>Chloroflexota</taxon>
        <taxon>Anaerolineae</taxon>
        <taxon>Anaerolineales</taxon>
        <taxon>Anaerolineaceae</taxon>
        <taxon>Bellilinea</taxon>
    </lineage>
</organism>
<proteinExistence type="predicted"/>
<dbReference type="OrthoDB" id="271159at2"/>
<comment type="caution">
    <text evidence="1">The sequence shown here is derived from an EMBL/GenBank/DDBJ whole genome shotgun (WGS) entry which is preliminary data.</text>
</comment>
<dbReference type="Proteomes" id="UP000050514">
    <property type="component" value="Unassembled WGS sequence"/>
</dbReference>
<dbReference type="RefSeq" id="WP_061917497.1">
    <property type="nucleotide sequence ID" value="NZ_DF967971.1"/>
</dbReference>
<protein>
    <submittedName>
        <fullName evidence="1">Uncharacterized protein</fullName>
    </submittedName>
</protein>
<dbReference type="AlphaFoldDB" id="A0A0P6X2I8"/>
<reference evidence="1 2" key="1">
    <citation type="submission" date="2015-07" db="EMBL/GenBank/DDBJ databases">
        <title>Draft genome of Bellilinea caldifistulae DSM 17877.</title>
        <authorList>
            <person name="Hemp J."/>
            <person name="Ward L.M."/>
            <person name="Pace L.A."/>
            <person name="Fischer W.W."/>
        </authorList>
    </citation>
    <scope>NUCLEOTIDE SEQUENCE [LARGE SCALE GENOMIC DNA]</scope>
    <source>
        <strain evidence="1 2">GOMI-1</strain>
    </source>
</reference>
<name>A0A0P6X2I8_9CHLR</name>
<dbReference type="STRING" id="360411.AC812_13765"/>
<dbReference type="EMBL" id="LGHJ01000019">
    <property type="protein sequence ID" value="KPL73851.1"/>
    <property type="molecule type" value="Genomic_DNA"/>
</dbReference>
<evidence type="ECO:0000313" key="1">
    <source>
        <dbReference type="EMBL" id="KPL73851.1"/>
    </source>
</evidence>
<keyword evidence="2" id="KW-1185">Reference proteome</keyword>
<sequence length="131" mass="14772">MDTYLPISKAATITKLDKKSLQALIASGTIRAIKAENQIFVNKNDLSMIPKENRPDYEKYAHLSGIGILISEASRKYGVSTQTISRWAKKGYVKVLSKSVRRTYLDEADIAYLANYYLSNPGRGKKTIRRL</sequence>